<reference evidence="1 2" key="1">
    <citation type="journal article" date="2021" name="Hortic Res">
        <title>High-quality reference genome and annotation aids understanding of berry development for evergreen blueberry (Vaccinium darrowii).</title>
        <authorList>
            <person name="Yu J."/>
            <person name="Hulse-Kemp A.M."/>
            <person name="Babiker E."/>
            <person name="Staton M."/>
        </authorList>
    </citation>
    <scope>NUCLEOTIDE SEQUENCE [LARGE SCALE GENOMIC DNA]</scope>
    <source>
        <strain evidence="2">cv. NJ 8807/NJ 8810</strain>
        <tissue evidence="1">Young leaf</tissue>
    </source>
</reference>
<evidence type="ECO:0000313" key="2">
    <source>
        <dbReference type="Proteomes" id="UP000828048"/>
    </source>
</evidence>
<dbReference type="Proteomes" id="UP000828048">
    <property type="component" value="Chromosome 10"/>
</dbReference>
<accession>A0ACB7XGG3</accession>
<comment type="caution">
    <text evidence="1">The sequence shown here is derived from an EMBL/GenBank/DDBJ whole genome shotgun (WGS) entry which is preliminary data.</text>
</comment>
<name>A0ACB7XGG3_9ERIC</name>
<keyword evidence="2" id="KW-1185">Reference proteome</keyword>
<gene>
    <name evidence="1" type="ORF">Vadar_007849</name>
</gene>
<protein>
    <submittedName>
        <fullName evidence="1">Uncharacterized protein</fullName>
    </submittedName>
</protein>
<organism evidence="1 2">
    <name type="scientific">Vaccinium darrowii</name>
    <dbReference type="NCBI Taxonomy" id="229202"/>
    <lineage>
        <taxon>Eukaryota</taxon>
        <taxon>Viridiplantae</taxon>
        <taxon>Streptophyta</taxon>
        <taxon>Embryophyta</taxon>
        <taxon>Tracheophyta</taxon>
        <taxon>Spermatophyta</taxon>
        <taxon>Magnoliopsida</taxon>
        <taxon>eudicotyledons</taxon>
        <taxon>Gunneridae</taxon>
        <taxon>Pentapetalae</taxon>
        <taxon>asterids</taxon>
        <taxon>Ericales</taxon>
        <taxon>Ericaceae</taxon>
        <taxon>Vaccinioideae</taxon>
        <taxon>Vaccinieae</taxon>
        <taxon>Vaccinium</taxon>
    </lineage>
</organism>
<dbReference type="EMBL" id="CM037160">
    <property type="protein sequence ID" value="KAH7839722.1"/>
    <property type="molecule type" value="Genomic_DNA"/>
</dbReference>
<evidence type="ECO:0000313" key="1">
    <source>
        <dbReference type="EMBL" id="KAH7839722.1"/>
    </source>
</evidence>
<proteinExistence type="predicted"/>
<sequence length="194" mass="21151">MVPAPINPDPTSTMEGDQMQKQLDREIREMVSALINRLAQLQANPDHVQKQQPAAGSSHLQAHDNNDENHGVRIVTLAGSNTGAAMRGELDDNNAKAHGHHVQGHGGLPSQKDHEEEGLGTYVNSNFQAINNSIMLGGSYSTNDPGVHLDITDFLQHPHPPPHGNMKQAGKSKPKRKEKETPRSDNQHSEHSSD</sequence>